<dbReference type="InterPro" id="IPR037138">
    <property type="entry name" value="His_deacetylse_dom_sf"/>
</dbReference>
<accession>A0A183H4E1</accession>
<dbReference type="GO" id="GO:0141221">
    <property type="term" value="F:histone deacetylase activity, hydrolytic mechanism"/>
    <property type="evidence" value="ECO:0007669"/>
    <property type="project" value="UniProtKB-EC"/>
</dbReference>
<evidence type="ECO:0000256" key="2">
    <source>
        <dbReference type="ARBA" id="ARBA00048287"/>
    </source>
</evidence>
<evidence type="ECO:0000313" key="4">
    <source>
        <dbReference type="EMBL" id="VDO32689.1"/>
    </source>
</evidence>
<dbReference type="EMBL" id="UZAJ01001333">
    <property type="protein sequence ID" value="VDO32689.1"/>
    <property type="molecule type" value="Genomic_DNA"/>
</dbReference>
<sequence>MAEEKFVDGNDRSSIEKPLANKQLAAVKASKLYKEIARDQLPIIYHPIYNISFCGIERCHPFDSRKWGRVYETLLRKLPSCESGMFEERQTIRPLEASMDDLRVVHSSVYLSSLRCPCYVAKIVEVTPVAFIPPCIINKVLLTPFRYHTDKFDKHIAISKLLYISIHFNARGTILAAKLALTSGWAINIGGGFHHASRSKGGGFCIYADITLALTFLFINQLISKAVIVDLDAHQGNGHENDFSGDSRVYIMDMFNNRIYPNDLRARRSIRRSVHLRIGIQDAEYLFLLSSNLEDVLSEFRPDIILYNAGTDCLRGDPLGLLSISSKGIRKRDEIVFKMARDRHIPIVMLLSGGYMPNTHRELLLKECKRKH</sequence>
<dbReference type="PRINTS" id="PR01270">
    <property type="entry name" value="HDASUPER"/>
</dbReference>
<proteinExistence type="predicted"/>
<evidence type="ECO:0000313" key="6">
    <source>
        <dbReference type="WBParaSite" id="OFLC_0000235001-mRNA-1"/>
    </source>
</evidence>
<dbReference type="CDD" id="cd09993">
    <property type="entry name" value="HDAC_classIV"/>
    <property type="match status" value="1"/>
</dbReference>
<evidence type="ECO:0000313" key="5">
    <source>
        <dbReference type="Proteomes" id="UP000267606"/>
    </source>
</evidence>
<dbReference type="InterPro" id="IPR044150">
    <property type="entry name" value="HDAC_classIV"/>
</dbReference>
<dbReference type="InterPro" id="IPR023696">
    <property type="entry name" value="Ureohydrolase_dom_sf"/>
</dbReference>
<dbReference type="Pfam" id="PF00850">
    <property type="entry name" value="Hist_deacetyl"/>
    <property type="match status" value="1"/>
</dbReference>
<dbReference type="SUPFAM" id="SSF52768">
    <property type="entry name" value="Arginase/deacetylase"/>
    <property type="match status" value="1"/>
</dbReference>
<dbReference type="GO" id="GO:0040029">
    <property type="term" value="P:epigenetic regulation of gene expression"/>
    <property type="evidence" value="ECO:0007669"/>
    <property type="project" value="TreeGrafter"/>
</dbReference>
<dbReference type="WBParaSite" id="OFLC_0000235001-mRNA-1">
    <property type="protein sequence ID" value="OFLC_0000235001-mRNA-1"/>
    <property type="gene ID" value="OFLC_0000235001"/>
</dbReference>
<dbReference type="Gene3D" id="3.40.800.20">
    <property type="entry name" value="Histone deacetylase domain"/>
    <property type="match status" value="1"/>
</dbReference>
<name>A0A183H4E1_9BILA</name>
<evidence type="ECO:0000256" key="1">
    <source>
        <dbReference type="ARBA" id="ARBA00022801"/>
    </source>
</evidence>
<dbReference type="PANTHER" id="PTHR10625">
    <property type="entry name" value="HISTONE DEACETYLASE HDAC1-RELATED"/>
    <property type="match status" value="1"/>
</dbReference>
<reference evidence="6" key="1">
    <citation type="submission" date="2016-06" db="UniProtKB">
        <authorList>
            <consortium name="WormBaseParasite"/>
        </authorList>
    </citation>
    <scope>IDENTIFICATION</scope>
</reference>
<keyword evidence="5" id="KW-1185">Reference proteome</keyword>
<comment type="catalytic activity">
    <reaction evidence="2">
        <text>N(6)-acetyl-L-lysyl-[histone] + H2O = L-lysyl-[histone] + acetate</text>
        <dbReference type="Rhea" id="RHEA:58196"/>
        <dbReference type="Rhea" id="RHEA-COMP:9845"/>
        <dbReference type="Rhea" id="RHEA-COMP:11338"/>
        <dbReference type="ChEBI" id="CHEBI:15377"/>
        <dbReference type="ChEBI" id="CHEBI:29969"/>
        <dbReference type="ChEBI" id="CHEBI:30089"/>
        <dbReference type="ChEBI" id="CHEBI:61930"/>
        <dbReference type="EC" id="3.5.1.98"/>
    </reaction>
</comment>
<dbReference type="STRING" id="387005.A0A183H4E1"/>
<dbReference type="Proteomes" id="UP000267606">
    <property type="component" value="Unassembled WGS sequence"/>
</dbReference>
<organism evidence="6">
    <name type="scientific">Onchocerca flexuosa</name>
    <dbReference type="NCBI Taxonomy" id="387005"/>
    <lineage>
        <taxon>Eukaryota</taxon>
        <taxon>Metazoa</taxon>
        <taxon>Ecdysozoa</taxon>
        <taxon>Nematoda</taxon>
        <taxon>Chromadorea</taxon>
        <taxon>Rhabditida</taxon>
        <taxon>Spirurina</taxon>
        <taxon>Spiruromorpha</taxon>
        <taxon>Filarioidea</taxon>
        <taxon>Onchocercidae</taxon>
        <taxon>Onchocerca</taxon>
    </lineage>
</organism>
<gene>
    <name evidence="4" type="ORF">OFLC_LOCUS2350</name>
</gene>
<reference evidence="4 5" key="2">
    <citation type="submission" date="2018-11" db="EMBL/GenBank/DDBJ databases">
        <authorList>
            <consortium name="Pathogen Informatics"/>
        </authorList>
    </citation>
    <scope>NUCLEOTIDE SEQUENCE [LARGE SCALE GENOMIC DNA]</scope>
</reference>
<dbReference type="InterPro" id="IPR000286">
    <property type="entry name" value="HDACs"/>
</dbReference>
<dbReference type="PANTHER" id="PTHR10625:SF23">
    <property type="entry name" value="HISTONE DEACETYLASE 11"/>
    <property type="match status" value="1"/>
</dbReference>
<protein>
    <submittedName>
        <fullName evidence="6">Hist_deacetyl domain-containing protein</fullName>
    </submittedName>
</protein>
<feature type="domain" description="Histone deacetylase" evidence="3">
    <location>
        <begin position="60"/>
        <end position="363"/>
    </location>
</feature>
<evidence type="ECO:0000259" key="3">
    <source>
        <dbReference type="Pfam" id="PF00850"/>
    </source>
</evidence>
<dbReference type="GO" id="GO:0000118">
    <property type="term" value="C:histone deacetylase complex"/>
    <property type="evidence" value="ECO:0007669"/>
    <property type="project" value="TreeGrafter"/>
</dbReference>
<keyword evidence="1" id="KW-0378">Hydrolase</keyword>
<dbReference type="InterPro" id="IPR023801">
    <property type="entry name" value="His_deacetylse_dom"/>
</dbReference>
<dbReference type="AlphaFoldDB" id="A0A183H4E1"/>